<dbReference type="AlphaFoldDB" id="A0A449GM61"/>
<sequence length="78" mass="8246">MLSMFGVLCRLAGVNGLVALRYPAGARLLRARCDRLHPANRSVTAGQAIDVVRSATSHPAVTISLIHAEPTVLIKIAS</sequence>
<accession>A0A449GM61</accession>
<name>A0A449GM61_NOCFR</name>
<gene>
    <name evidence="1" type="ORF">NCTC1935_04675</name>
</gene>
<proteinExistence type="predicted"/>
<protein>
    <submittedName>
        <fullName evidence="1">Uncharacterized protein</fullName>
    </submittedName>
</protein>
<organism evidence="1">
    <name type="scientific">Nocardia farcinica</name>
    <dbReference type="NCBI Taxonomy" id="37329"/>
    <lineage>
        <taxon>Bacteria</taxon>
        <taxon>Bacillati</taxon>
        <taxon>Actinomycetota</taxon>
        <taxon>Actinomycetes</taxon>
        <taxon>Mycobacteriales</taxon>
        <taxon>Nocardiaceae</taxon>
        <taxon>Nocardia</taxon>
    </lineage>
</organism>
<reference evidence="1" key="1">
    <citation type="submission" date="2019-02" db="EMBL/GenBank/DDBJ databases">
        <authorList>
            <consortium name="Pathogen Informatics"/>
        </authorList>
    </citation>
    <scope>NUCLEOTIDE SEQUENCE</scope>
    <source>
        <strain evidence="1">3012STDY6733949</strain>
    </source>
</reference>
<dbReference type="EMBL" id="CAACYE010000005">
    <property type="protein sequence ID" value="VFA86808.1"/>
    <property type="molecule type" value="Genomic_DNA"/>
</dbReference>
<dbReference type="RefSeq" id="WP_137353925.1">
    <property type="nucleotide sequence ID" value="NZ_CAACYE020000001.1"/>
</dbReference>
<evidence type="ECO:0000313" key="1">
    <source>
        <dbReference type="EMBL" id="VFA86808.1"/>
    </source>
</evidence>